<dbReference type="EMBL" id="WSZM01000047">
    <property type="protein sequence ID" value="KAF4045397.1"/>
    <property type="molecule type" value="Genomic_DNA"/>
</dbReference>
<gene>
    <name evidence="1" type="ORF">GN244_ATG02140</name>
</gene>
<comment type="caution">
    <text evidence="1">The sequence shown here is derived from an EMBL/GenBank/DDBJ whole genome shotgun (WGS) entry which is preliminary data.</text>
</comment>
<protein>
    <submittedName>
        <fullName evidence="1">Uncharacterized protein</fullName>
    </submittedName>
</protein>
<dbReference type="AlphaFoldDB" id="A0A833WM77"/>
<accession>A0A833WM77</accession>
<reference evidence="1" key="1">
    <citation type="submission" date="2020-04" db="EMBL/GenBank/DDBJ databases">
        <title>Hybrid Assembly of Korean Phytophthora infestans isolates.</title>
        <authorList>
            <person name="Prokchorchik M."/>
            <person name="Lee Y."/>
            <person name="Seo J."/>
            <person name="Cho J.-H."/>
            <person name="Park Y.-E."/>
            <person name="Jang D.-C."/>
            <person name="Im J.-S."/>
            <person name="Choi J.-G."/>
            <person name="Park H.-J."/>
            <person name="Lee G.-B."/>
            <person name="Lee Y.-G."/>
            <person name="Hong S.-Y."/>
            <person name="Cho K."/>
            <person name="Sohn K.H."/>
        </authorList>
    </citation>
    <scope>NUCLEOTIDE SEQUENCE</scope>
    <source>
        <strain evidence="1">KR_1_A1</strain>
    </source>
</reference>
<sequence length="65" mass="7085">METSFGPFYTSFGFFRVIVFSPPSVVSSSAAVVPQEVESLRDALRPALAVIEASEPTSPIHQRML</sequence>
<keyword evidence="2" id="KW-1185">Reference proteome</keyword>
<organism evidence="1 2">
    <name type="scientific">Phytophthora infestans</name>
    <name type="common">Potato late blight agent</name>
    <name type="synonym">Botrytis infestans</name>
    <dbReference type="NCBI Taxonomy" id="4787"/>
    <lineage>
        <taxon>Eukaryota</taxon>
        <taxon>Sar</taxon>
        <taxon>Stramenopiles</taxon>
        <taxon>Oomycota</taxon>
        <taxon>Peronosporomycetes</taxon>
        <taxon>Peronosporales</taxon>
        <taxon>Peronosporaceae</taxon>
        <taxon>Phytophthora</taxon>
    </lineage>
</organism>
<evidence type="ECO:0000313" key="2">
    <source>
        <dbReference type="Proteomes" id="UP000602510"/>
    </source>
</evidence>
<evidence type="ECO:0000313" key="1">
    <source>
        <dbReference type="EMBL" id="KAF4045397.1"/>
    </source>
</evidence>
<dbReference type="Proteomes" id="UP000602510">
    <property type="component" value="Unassembled WGS sequence"/>
</dbReference>
<proteinExistence type="predicted"/>
<name>A0A833WM77_PHYIN</name>